<feature type="chain" id="PRO_5011749563" evidence="1">
    <location>
        <begin position="29"/>
        <end position="146"/>
    </location>
</feature>
<evidence type="ECO:0000256" key="1">
    <source>
        <dbReference type="SAM" id="SignalP"/>
    </source>
</evidence>
<dbReference type="Proteomes" id="UP000199051">
    <property type="component" value="Unassembled WGS sequence"/>
</dbReference>
<dbReference type="AlphaFoldDB" id="A0A1H9S3A8"/>
<accession>A0A1H9S3A8</accession>
<organism evidence="2 3">
    <name type="scientific">Actinokineospora terrae</name>
    <dbReference type="NCBI Taxonomy" id="155974"/>
    <lineage>
        <taxon>Bacteria</taxon>
        <taxon>Bacillati</taxon>
        <taxon>Actinomycetota</taxon>
        <taxon>Actinomycetes</taxon>
        <taxon>Pseudonocardiales</taxon>
        <taxon>Pseudonocardiaceae</taxon>
        <taxon>Actinokineospora</taxon>
    </lineage>
</organism>
<dbReference type="STRING" id="155974.SAMN04487818_105254"/>
<keyword evidence="1" id="KW-0732">Signal</keyword>
<feature type="signal peptide" evidence="1">
    <location>
        <begin position="1"/>
        <end position="28"/>
    </location>
</feature>
<keyword evidence="3" id="KW-1185">Reference proteome</keyword>
<evidence type="ECO:0000313" key="2">
    <source>
        <dbReference type="EMBL" id="SER79546.1"/>
    </source>
</evidence>
<gene>
    <name evidence="2" type="ORF">SAMN04487818_105254</name>
</gene>
<protein>
    <submittedName>
        <fullName evidence="2">Uncharacterized protein</fullName>
    </submittedName>
</protein>
<proteinExistence type="predicted"/>
<reference evidence="3" key="1">
    <citation type="submission" date="2016-10" db="EMBL/GenBank/DDBJ databases">
        <authorList>
            <person name="Varghese N."/>
            <person name="Submissions S."/>
        </authorList>
    </citation>
    <scope>NUCLEOTIDE SEQUENCE [LARGE SCALE GENOMIC DNA]</scope>
    <source>
        <strain evidence="3">DSM 44260</strain>
    </source>
</reference>
<evidence type="ECO:0000313" key="3">
    <source>
        <dbReference type="Proteomes" id="UP000199051"/>
    </source>
</evidence>
<name>A0A1H9S3A8_9PSEU</name>
<dbReference type="EMBL" id="FOGI01000005">
    <property type="protein sequence ID" value="SER79546.1"/>
    <property type="molecule type" value="Genomic_DNA"/>
</dbReference>
<sequence>MGVPMAARARCAVIGVGLVLAACTTPEAAPLPDTPDPHSISNAFSAHGAPVPFVQIGESFPYRLLTHCGIKYATFAGQNWVAEHTWPDPERLPGPDGKVTNDGYITGRVVLLDDRTLRFKVDQATIAGKPTEVIFHPTDVEIPLCQ</sequence>